<name>A0A1M6LP66_9RHOB</name>
<evidence type="ECO:0000313" key="2">
    <source>
        <dbReference type="EMBL" id="SHJ73006.1"/>
    </source>
</evidence>
<dbReference type="AlphaFoldDB" id="A0A1M6LP66"/>
<dbReference type="Gene3D" id="1.10.10.10">
    <property type="entry name" value="Winged helix-like DNA-binding domain superfamily/Winged helix DNA-binding domain"/>
    <property type="match status" value="1"/>
</dbReference>
<dbReference type="EMBL" id="FQZQ01000012">
    <property type="protein sequence ID" value="SHJ73006.1"/>
    <property type="molecule type" value="Genomic_DNA"/>
</dbReference>
<gene>
    <name evidence="2" type="ORF">SAMN05444000_11263</name>
</gene>
<dbReference type="InterPro" id="IPR000847">
    <property type="entry name" value="LysR_HTH_N"/>
</dbReference>
<accession>A0A1M6LP66</accession>
<dbReference type="GO" id="GO:0003700">
    <property type="term" value="F:DNA-binding transcription factor activity"/>
    <property type="evidence" value="ECO:0007669"/>
    <property type="project" value="InterPro"/>
</dbReference>
<organism evidence="2 3">
    <name type="scientific">Shimia gijangensis</name>
    <dbReference type="NCBI Taxonomy" id="1470563"/>
    <lineage>
        <taxon>Bacteria</taxon>
        <taxon>Pseudomonadati</taxon>
        <taxon>Pseudomonadota</taxon>
        <taxon>Alphaproteobacteria</taxon>
        <taxon>Rhodobacterales</taxon>
        <taxon>Roseobacteraceae</taxon>
    </lineage>
</organism>
<dbReference type="Proteomes" id="UP000183982">
    <property type="component" value="Unassembled WGS sequence"/>
</dbReference>
<dbReference type="InterPro" id="IPR036390">
    <property type="entry name" value="WH_DNA-bd_sf"/>
</dbReference>
<dbReference type="InterPro" id="IPR051815">
    <property type="entry name" value="Molybdate_resp_trans_reg"/>
</dbReference>
<dbReference type="PANTHER" id="PTHR30432">
    <property type="entry name" value="TRANSCRIPTIONAL REGULATOR MODE"/>
    <property type="match status" value="1"/>
</dbReference>
<dbReference type="SUPFAM" id="SSF46785">
    <property type="entry name" value="Winged helix' DNA-binding domain"/>
    <property type="match status" value="1"/>
</dbReference>
<dbReference type="RefSeq" id="WP_073252755.1">
    <property type="nucleotide sequence ID" value="NZ_FQZQ01000012.1"/>
</dbReference>
<protein>
    <submittedName>
        <fullName evidence="2">Molybdate transport system regulatory protein</fullName>
    </submittedName>
</protein>
<dbReference type="InterPro" id="IPR036388">
    <property type="entry name" value="WH-like_DNA-bd_sf"/>
</dbReference>
<dbReference type="Pfam" id="PF00126">
    <property type="entry name" value="HTH_1"/>
    <property type="match status" value="1"/>
</dbReference>
<sequence length="123" mass="13303">MSDPTDSPRFRLRLVFGPDEWMGPGKAELLEHIEQTGSISAAGRAMGMSYKRAWQLVDTMNAMFRTPLVQSSRGGAKGGGAVLTDAGQVVLAEFRALEDTARAAGAKHIERLQEMLTDIPDGK</sequence>
<dbReference type="STRING" id="1470563.SAMN05444000_11263"/>
<dbReference type="PANTHER" id="PTHR30432:SF1">
    <property type="entry name" value="DNA-BINDING TRANSCRIPTIONAL DUAL REGULATOR MODE"/>
    <property type="match status" value="1"/>
</dbReference>
<feature type="domain" description="HTH lysR-type" evidence="1">
    <location>
        <begin position="28"/>
        <end position="88"/>
    </location>
</feature>
<reference evidence="3" key="1">
    <citation type="submission" date="2016-11" db="EMBL/GenBank/DDBJ databases">
        <authorList>
            <person name="Varghese N."/>
            <person name="Submissions S."/>
        </authorList>
    </citation>
    <scope>NUCLEOTIDE SEQUENCE [LARGE SCALE GENOMIC DNA]</scope>
    <source>
        <strain evidence="3">DSM 100564</strain>
    </source>
</reference>
<evidence type="ECO:0000259" key="1">
    <source>
        <dbReference type="Pfam" id="PF00126"/>
    </source>
</evidence>
<proteinExistence type="predicted"/>
<dbReference type="OrthoDB" id="9800709at2"/>
<keyword evidence="3" id="KW-1185">Reference proteome</keyword>
<evidence type="ECO:0000313" key="3">
    <source>
        <dbReference type="Proteomes" id="UP000183982"/>
    </source>
</evidence>